<evidence type="ECO:0000313" key="2">
    <source>
        <dbReference type="EMBL" id="SMC71151.1"/>
    </source>
</evidence>
<dbReference type="Pfam" id="PF13712">
    <property type="entry name" value="Glyco_tranf_2_5"/>
    <property type="match status" value="1"/>
</dbReference>
<dbReference type="InterPro" id="IPR029044">
    <property type="entry name" value="Nucleotide-diphossugar_trans"/>
</dbReference>
<dbReference type="STRING" id="151894.SAMN04488524_2285"/>
<dbReference type="EMBL" id="FWXT01000001">
    <property type="protein sequence ID" value="SMC71151.1"/>
    <property type="molecule type" value="Genomic_DNA"/>
</dbReference>
<accession>A0A1W2BEC8</accession>
<dbReference type="RefSeq" id="WP_084238560.1">
    <property type="nucleotide sequence ID" value="NZ_FWXT01000001.1"/>
</dbReference>
<reference evidence="3" key="1">
    <citation type="submission" date="2017-04" db="EMBL/GenBank/DDBJ databases">
        <authorList>
            <person name="Varghese N."/>
            <person name="Submissions S."/>
        </authorList>
    </citation>
    <scope>NUCLEOTIDE SEQUENCE [LARGE SCALE GENOMIC DNA]</scope>
    <source>
        <strain evidence="3">DSM 12126</strain>
    </source>
</reference>
<dbReference type="AlphaFoldDB" id="A0A1W2BEC8"/>
<evidence type="ECO:0000259" key="1">
    <source>
        <dbReference type="Pfam" id="PF13712"/>
    </source>
</evidence>
<proteinExistence type="predicted"/>
<dbReference type="OrthoDB" id="7851643at2"/>
<gene>
    <name evidence="2" type="ORF">SAMN04488524_2285</name>
</gene>
<organism evidence="2 3">
    <name type="scientific">Pedobacter africanus</name>
    <dbReference type="NCBI Taxonomy" id="151894"/>
    <lineage>
        <taxon>Bacteria</taxon>
        <taxon>Pseudomonadati</taxon>
        <taxon>Bacteroidota</taxon>
        <taxon>Sphingobacteriia</taxon>
        <taxon>Sphingobacteriales</taxon>
        <taxon>Sphingobacteriaceae</taxon>
        <taxon>Pedobacter</taxon>
    </lineage>
</organism>
<dbReference type="SUPFAM" id="SSF53448">
    <property type="entry name" value="Nucleotide-diphospho-sugar transferases"/>
    <property type="match status" value="1"/>
</dbReference>
<sequence length="294" mass="33782">MISIIIASANKNLLNDVSVNIRETIGVEYEIISFDNAGAAKGICEVYNKGIQAARYNLICFMHEDICIKTSNWGFIVQDCFDTRPELGLLGIAGGRYKTLFPCSWYIGSEKSDRYQLLQHFKHQTVAAKVDFNNPNNEKLSMVSSIDGVWFCTRREVLNEVRFDELLLKGFHGYDLDFSLNVGKKWDIGVTFDVLLEHFSEGKYDREWVKSILLVHKKWNETLPKQAGNDFDKQECAALEQKAFETLMYAMAEAGYLKVQMRKVLWNSKLPGILGWKRYFKMHCFISALRVQAV</sequence>
<name>A0A1W2BEC8_9SPHI</name>
<keyword evidence="2" id="KW-0808">Transferase</keyword>
<dbReference type="Proteomes" id="UP000192756">
    <property type="component" value="Unassembled WGS sequence"/>
</dbReference>
<dbReference type="Gene3D" id="3.90.550.10">
    <property type="entry name" value="Spore Coat Polysaccharide Biosynthesis Protein SpsA, Chain A"/>
    <property type="match status" value="1"/>
</dbReference>
<protein>
    <submittedName>
        <fullName evidence="2">Glycosyltransferase like family protein</fullName>
    </submittedName>
</protein>
<dbReference type="InterPro" id="IPR059123">
    <property type="entry name" value="StrF_dom"/>
</dbReference>
<evidence type="ECO:0000313" key="3">
    <source>
        <dbReference type="Proteomes" id="UP000192756"/>
    </source>
</evidence>
<keyword evidence="3" id="KW-1185">Reference proteome</keyword>
<feature type="domain" description="Streptomycin biosynthesis protein StrF" evidence="1">
    <location>
        <begin position="4"/>
        <end position="184"/>
    </location>
</feature>
<dbReference type="GO" id="GO:0016740">
    <property type="term" value="F:transferase activity"/>
    <property type="evidence" value="ECO:0007669"/>
    <property type="project" value="UniProtKB-KW"/>
</dbReference>